<keyword evidence="10" id="KW-0520">NAD</keyword>
<protein>
    <recommendedName>
        <fullName evidence="4 11">NADH-ubiquinone oxidoreductase chain 1</fullName>
        <ecNumber evidence="11">7.1.1.2</ecNumber>
    </recommendedName>
</protein>
<dbReference type="RefSeq" id="YP_009562245.1">
    <property type="nucleotide sequence ID" value="NC_041120.1"/>
</dbReference>
<feature type="transmembrane region" description="Helical" evidence="12">
    <location>
        <begin position="283"/>
        <end position="302"/>
    </location>
</feature>
<comment type="similarity">
    <text evidence="3 10">Belongs to the complex I subunit 1 family.</text>
</comment>
<dbReference type="InterPro" id="IPR001694">
    <property type="entry name" value="NADH_UbQ_OxRdtase_su1/FPO"/>
</dbReference>
<keyword evidence="7 12" id="KW-1133">Transmembrane helix</keyword>
<dbReference type="CTD" id="4535"/>
<dbReference type="GO" id="GO:0005743">
    <property type="term" value="C:mitochondrial inner membrane"/>
    <property type="evidence" value="ECO:0007669"/>
    <property type="project" value="UniProtKB-SubCell"/>
</dbReference>
<dbReference type="PROSITE" id="PS00668">
    <property type="entry name" value="COMPLEX1_ND1_2"/>
    <property type="match status" value="1"/>
</dbReference>
<geneLocation type="mitochondrion" evidence="13"/>
<dbReference type="GO" id="GO:0008137">
    <property type="term" value="F:NADH dehydrogenase (ubiquinone) activity"/>
    <property type="evidence" value="ECO:0007669"/>
    <property type="project" value="UniProtKB-EC"/>
</dbReference>
<evidence type="ECO:0000256" key="10">
    <source>
        <dbReference type="RuleBase" id="RU000471"/>
    </source>
</evidence>
<dbReference type="GO" id="GO:0003954">
    <property type="term" value="F:NADH dehydrogenase activity"/>
    <property type="evidence" value="ECO:0007669"/>
    <property type="project" value="TreeGrafter"/>
</dbReference>
<gene>
    <name evidence="13" type="primary">ND1</name>
</gene>
<dbReference type="Pfam" id="PF00146">
    <property type="entry name" value="NADHdh"/>
    <property type="match status" value="1"/>
</dbReference>
<dbReference type="EC" id="7.1.1.2" evidence="11"/>
<evidence type="ECO:0000256" key="5">
    <source>
        <dbReference type="ARBA" id="ARBA00022448"/>
    </source>
</evidence>
<organism evidence="13">
    <name type="scientific">Cheliceroides longipalpis</name>
    <dbReference type="NCBI Taxonomy" id="1560386"/>
    <lineage>
        <taxon>Eukaryota</taxon>
        <taxon>Metazoa</taxon>
        <taxon>Ecdysozoa</taxon>
        <taxon>Arthropoda</taxon>
        <taxon>Chelicerata</taxon>
        <taxon>Arachnida</taxon>
        <taxon>Araneae</taxon>
        <taxon>Araneomorphae</taxon>
        <taxon>Entelegynae</taxon>
        <taxon>Dionycha</taxon>
        <taxon>Salticidae</taxon>
        <taxon>Salticinae</taxon>
        <taxon>Salticoida</taxon>
        <taxon>Hasariini</taxon>
        <taxon>Cheliceroides</taxon>
    </lineage>
</organism>
<comment type="catalytic activity">
    <reaction evidence="11">
        <text>a ubiquinone + NADH + 5 H(+)(in) = a ubiquinol + NAD(+) + 4 H(+)(out)</text>
        <dbReference type="Rhea" id="RHEA:29091"/>
        <dbReference type="Rhea" id="RHEA-COMP:9565"/>
        <dbReference type="Rhea" id="RHEA-COMP:9566"/>
        <dbReference type="ChEBI" id="CHEBI:15378"/>
        <dbReference type="ChEBI" id="CHEBI:16389"/>
        <dbReference type="ChEBI" id="CHEBI:17976"/>
        <dbReference type="ChEBI" id="CHEBI:57540"/>
        <dbReference type="ChEBI" id="CHEBI:57945"/>
        <dbReference type="EC" id="7.1.1.2"/>
    </reaction>
</comment>
<reference evidence="13" key="2">
    <citation type="journal article" date="2019" name="Mitochondrial DNA Part B Resour">
        <title>The complete mitochondrial genome of a jumping spider, Cheliceroides longipalpis Zabka (Araneae: Salticidae).</title>
        <authorList>
            <person name="Chen C."/>
            <person name="Xu K."/>
            <person name="Yan Y."/>
            <person name="Yang W."/>
            <person name="Yang H."/>
            <person name="Li C."/>
            <person name="Yang D."/>
        </authorList>
    </citation>
    <scope>NUCLEOTIDE SEQUENCE</scope>
</reference>
<name>A0A481N031_9ARAC</name>
<feature type="transmembrane region" description="Helical" evidence="12">
    <location>
        <begin position="145"/>
        <end position="163"/>
    </location>
</feature>
<evidence type="ECO:0000256" key="6">
    <source>
        <dbReference type="ARBA" id="ARBA00022692"/>
    </source>
</evidence>
<keyword evidence="5" id="KW-0813">Transport</keyword>
<evidence type="ECO:0000256" key="9">
    <source>
        <dbReference type="ARBA" id="ARBA00023136"/>
    </source>
</evidence>
<keyword evidence="6 10" id="KW-0812">Transmembrane</keyword>
<sequence length="307" mass="35795">MFNFLINLITVTISILISVAFYTILERKILGYIQIRKGPNKVGFLGILQPFSDALKLFNKNLLSSENTNIMFSIFSPALSLFISILMIPIMSFNSYSLYDNKHNILLFFILSSISVYFIMLIGWSSNSKYSHMGSIRSVAQMISYEVSFFLLILFISILSYSYSFKEISMSQHMMPFFFGNLIMLIMWLITCLAETNRSPFDFAEGESELVSGFNVEYMGGWFALIFLAEYMSMLILSMISVMMFFHSMTNMEGWMMIIMISIILLWIRGTYPRFRYDMLMNLSWKIFLPISIFIIIFSMNFNMYNL</sequence>
<dbReference type="GeneID" id="39333866"/>
<dbReference type="HAMAP" id="MF_01350">
    <property type="entry name" value="NDH1_NuoH"/>
    <property type="match status" value="1"/>
</dbReference>
<evidence type="ECO:0000313" key="13">
    <source>
        <dbReference type="EMBL" id="QAU56491.1"/>
    </source>
</evidence>
<feature type="transmembrane region" description="Helical" evidence="12">
    <location>
        <begin position="70"/>
        <end position="93"/>
    </location>
</feature>
<comment type="subcellular location">
    <subcellularLocation>
        <location evidence="10">Mitochondrion inner membrane</location>
        <topology evidence="10">Multi-pass membrane protein</topology>
    </subcellularLocation>
    <subcellularLocation>
        <location evidence="2">Mitochondrion membrane</location>
        <topology evidence="2">Multi-pass membrane protein</topology>
    </subcellularLocation>
</comment>
<evidence type="ECO:0000256" key="11">
    <source>
        <dbReference type="RuleBase" id="RU000473"/>
    </source>
</evidence>
<evidence type="ECO:0000256" key="3">
    <source>
        <dbReference type="ARBA" id="ARBA00010535"/>
    </source>
</evidence>
<evidence type="ECO:0000256" key="2">
    <source>
        <dbReference type="ARBA" id="ARBA00004225"/>
    </source>
</evidence>
<feature type="transmembrane region" description="Helical" evidence="12">
    <location>
        <begin position="6"/>
        <end position="25"/>
    </location>
</feature>
<feature type="transmembrane region" description="Helical" evidence="12">
    <location>
        <begin position="105"/>
        <end position="124"/>
    </location>
</feature>
<dbReference type="InterPro" id="IPR018086">
    <property type="entry name" value="NADH_UbQ_OxRdtase_su1_CS"/>
</dbReference>
<evidence type="ECO:0000256" key="1">
    <source>
        <dbReference type="ARBA" id="ARBA00003257"/>
    </source>
</evidence>
<dbReference type="PANTHER" id="PTHR11432">
    <property type="entry name" value="NADH DEHYDROGENASE SUBUNIT 1"/>
    <property type="match status" value="1"/>
</dbReference>
<keyword evidence="11 13" id="KW-0496">Mitochondrion</keyword>
<dbReference type="GO" id="GO:0009060">
    <property type="term" value="P:aerobic respiration"/>
    <property type="evidence" value="ECO:0007669"/>
    <property type="project" value="TreeGrafter"/>
</dbReference>
<feature type="transmembrane region" description="Helical" evidence="12">
    <location>
        <begin position="252"/>
        <end position="271"/>
    </location>
</feature>
<evidence type="ECO:0000256" key="12">
    <source>
        <dbReference type="SAM" id="Phobius"/>
    </source>
</evidence>
<dbReference type="EMBL" id="MH891570">
    <property type="protein sequence ID" value="QAU56491.1"/>
    <property type="molecule type" value="Genomic_DNA"/>
</dbReference>
<reference evidence="13" key="1">
    <citation type="submission" date="2018-09" db="EMBL/GenBank/DDBJ databases">
        <authorList>
            <person name="Chen C.-X."/>
            <person name="Yan Y."/>
            <person name="Xu K.-K."/>
            <person name="Yang W.-J."/>
            <person name="Yang D.-X."/>
            <person name="Li C."/>
        </authorList>
    </citation>
    <scope>NUCLEOTIDE SEQUENCE</scope>
</reference>
<keyword evidence="9 12" id="KW-0472">Membrane</keyword>
<feature type="transmembrane region" description="Helical" evidence="12">
    <location>
        <begin position="175"/>
        <end position="194"/>
    </location>
</feature>
<dbReference type="PANTHER" id="PTHR11432:SF3">
    <property type="entry name" value="NADH-UBIQUINONE OXIDOREDUCTASE CHAIN 1"/>
    <property type="match status" value="1"/>
</dbReference>
<feature type="transmembrane region" description="Helical" evidence="12">
    <location>
        <begin position="222"/>
        <end position="246"/>
    </location>
</feature>
<dbReference type="AlphaFoldDB" id="A0A481N031"/>
<evidence type="ECO:0000256" key="7">
    <source>
        <dbReference type="ARBA" id="ARBA00022989"/>
    </source>
</evidence>
<keyword evidence="8 11" id="KW-0830">Ubiquinone</keyword>
<accession>A0A481N031</accession>
<evidence type="ECO:0000256" key="8">
    <source>
        <dbReference type="ARBA" id="ARBA00023075"/>
    </source>
</evidence>
<evidence type="ECO:0000256" key="4">
    <source>
        <dbReference type="ARBA" id="ARBA00021009"/>
    </source>
</evidence>
<proteinExistence type="inferred from homology"/>
<comment type="function">
    <text evidence="1">Core subunit of the mitochondrial membrane respiratory chain NADH dehydrogenase (Complex I) that is believed to belong to the minimal assembly required for catalysis. Complex I functions in the transfer of electrons from NADH to the respiratory chain. The immediate electron acceptor for the enzyme is believed to be ubiquinone.</text>
</comment>